<dbReference type="OrthoDB" id="821805at2"/>
<keyword evidence="1" id="KW-0812">Transmembrane</keyword>
<feature type="transmembrane region" description="Helical" evidence="1">
    <location>
        <begin position="21"/>
        <end position="42"/>
    </location>
</feature>
<keyword evidence="1" id="KW-0472">Membrane</keyword>
<dbReference type="Pfam" id="PF19578">
    <property type="entry name" value="DUF6090"/>
    <property type="match status" value="1"/>
</dbReference>
<evidence type="ECO:0000256" key="1">
    <source>
        <dbReference type="SAM" id="Phobius"/>
    </source>
</evidence>
<dbReference type="Proteomes" id="UP000199534">
    <property type="component" value="Unassembled WGS sequence"/>
</dbReference>
<proteinExistence type="predicted"/>
<sequence length="246" mass="28444">MLRFFRRIRQNLLQENKFSKYLLYALGEILLVVIGILIALQINNWNEERKARDDEKATIRSLKLEFEKNLTDLGASIENVRDIKAAGELLLQHTGPGYTDGDINADSLISFTQRMVVWDPSLYTLSSIKNSGQLATLSNEELKLKLIEWESFYANLVDWCDFYVDGGEKYFQYLEENSIGRNFTAMRGARYGNSSFPGTNEALLREISFENKLVGRVTVNRFLMEFYEEAATRIEAIIELCQQYEE</sequence>
<evidence type="ECO:0000313" key="3">
    <source>
        <dbReference type="Proteomes" id="UP000199534"/>
    </source>
</evidence>
<dbReference type="RefSeq" id="WP_092980985.1">
    <property type="nucleotide sequence ID" value="NZ_FOYQ01000001.1"/>
</dbReference>
<dbReference type="EMBL" id="FOYQ01000001">
    <property type="protein sequence ID" value="SFR34816.1"/>
    <property type="molecule type" value="Genomic_DNA"/>
</dbReference>
<protein>
    <submittedName>
        <fullName evidence="2">Uncharacterized protein</fullName>
    </submittedName>
</protein>
<dbReference type="InterPro" id="IPR045749">
    <property type="entry name" value="DUF6090"/>
</dbReference>
<accession>A0A1I6FY22</accession>
<gene>
    <name evidence="2" type="ORF">SAMN04490243_0891</name>
</gene>
<keyword evidence="3" id="KW-1185">Reference proteome</keyword>
<dbReference type="STRING" id="400055.SAMN04490243_0891"/>
<dbReference type="AlphaFoldDB" id="A0A1I6FY22"/>
<evidence type="ECO:0000313" key="2">
    <source>
        <dbReference type="EMBL" id="SFR34816.1"/>
    </source>
</evidence>
<keyword evidence="1" id="KW-1133">Transmembrane helix</keyword>
<organism evidence="2 3">
    <name type="scientific">Robiginitalea myxolifaciens</name>
    <dbReference type="NCBI Taxonomy" id="400055"/>
    <lineage>
        <taxon>Bacteria</taxon>
        <taxon>Pseudomonadati</taxon>
        <taxon>Bacteroidota</taxon>
        <taxon>Flavobacteriia</taxon>
        <taxon>Flavobacteriales</taxon>
        <taxon>Flavobacteriaceae</taxon>
        <taxon>Robiginitalea</taxon>
    </lineage>
</organism>
<name>A0A1I6FY22_9FLAO</name>
<reference evidence="2 3" key="1">
    <citation type="submission" date="2016-10" db="EMBL/GenBank/DDBJ databases">
        <authorList>
            <person name="de Groot N.N."/>
        </authorList>
    </citation>
    <scope>NUCLEOTIDE SEQUENCE [LARGE SCALE GENOMIC DNA]</scope>
    <source>
        <strain evidence="2 3">DSM 21019</strain>
    </source>
</reference>